<dbReference type="RefSeq" id="WP_271657344.1">
    <property type="nucleotide sequence ID" value="NZ_JAIVFG010000070.1"/>
</dbReference>
<organism evidence="1 2">
    <name type="scientific">Ralstonia solanacearum</name>
    <name type="common">Pseudomonas solanacearum</name>
    <dbReference type="NCBI Taxonomy" id="305"/>
    <lineage>
        <taxon>Bacteria</taxon>
        <taxon>Pseudomonadati</taxon>
        <taxon>Pseudomonadota</taxon>
        <taxon>Betaproteobacteria</taxon>
        <taxon>Burkholderiales</taxon>
        <taxon>Burkholderiaceae</taxon>
        <taxon>Ralstonia</taxon>
        <taxon>Ralstonia solanacearum species complex</taxon>
    </lineage>
</organism>
<accession>A0AAW5ZV94</accession>
<evidence type="ECO:0000313" key="1">
    <source>
        <dbReference type="EMBL" id="MDB0573814.1"/>
    </source>
</evidence>
<reference evidence="1" key="1">
    <citation type="submission" date="2021-09" db="EMBL/GenBank/DDBJ databases">
        <title>Genomic analysis of Ralstonia spp.</title>
        <authorList>
            <person name="Aburjaile F."/>
            <person name="Ariute J.C."/>
            <person name="Pais A.K.L."/>
            <person name="Albuquerque G.M.R."/>
            <person name="Silva A.M.F."/>
            <person name="Brenig B."/>
            <person name="Azevedo V."/>
            <person name="Matiuzzi M."/>
            <person name="Ramos R."/>
            <person name="Goes-Neto A."/>
            <person name="Soares S."/>
            <person name="Iseppon A.M.B."/>
            <person name="Souza E."/>
            <person name="Gama M."/>
        </authorList>
    </citation>
    <scope>NUCLEOTIDE SEQUENCE</scope>
    <source>
        <strain evidence="1">CCRMRs91</strain>
    </source>
</reference>
<dbReference type="Proteomes" id="UP001144050">
    <property type="component" value="Unassembled WGS sequence"/>
</dbReference>
<name>A0AAW5ZV94_RALSL</name>
<gene>
    <name evidence="1" type="ORF">LBW59_24000</name>
</gene>
<evidence type="ECO:0000313" key="2">
    <source>
        <dbReference type="Proteomes" id="UP001144050"/>
    </source>
</evidence>
<sequence length="87" mass="9850">MTEIYRVYLKSAVEPGNPVTSDKTISGSRAAALAAFTELVNRTEFDGQRRAAVLSHGNRQVAYHRFDQAPGLPDYWRDRLDEIAWPQ</sequence>
<dbReference type="AlphaFoldDB" id="A0AAW5ZV94"/>
<comment type="caution">
    <text evidence="1">The sequence shown here is derived from an EMBL/GenBank/DDBJ whole genome shotgun (WGS) entry which is preliminary data.</text>
</comment>
<protein>
    <submittedName>
        <fullName evidence="1">Uncharacterized protein</fullName>
    </submittedName>
</protein>
<proteinExistence type="predicted"/>
<dbReference type="EMBL" id="JAIVFG010000070">
    <property type="protein sequence ID" value="MDB0573814.1"/>
    <property type="molecule type" value="Genomic_DNA"/>
</dbReference>